<accession>A0A6C2CEW4</accession>
<dbReference type="RefSeq" id="WP_148581353.1">
    <property type="nucleotide sequence ID" value="NZ_SDKK01000032.1"/>
</dbReference>
<reference evidence="2 3" key="1">
    <citation type="submission" date="2019-01" db="EMBL/GenBank/DDBJ databases">
        <title>Zoogloea oleivorans genome sequencing and assembly.</title>
        <authorList>
            <person name="Tancsics A."/>
            <person name="Farkas M."/>
            <person name="Kriszt B."/>
            <person name="Maroti G."/>
            <person name="Horvath B."/>
        </authorList>
    </citation>
    <scope>NUCLEOTIDE SEQUENCE [LARGE SCALE GENOMIC DNA]</scope>
    <source>
        <strain evidence="2 3">Buc</strain>
    </source>
</reference>
<feature type="signal peptide" evidence="1">
    <location>
        <begin position="1"/>
        <end position="18"/>
    </location>
</feature>
<keyword evidence="3" id="KW-1185">Reference proteome</keyword>
<organism evidence="2 3">
    <name type="scientific">Zoogloea oleivorans</name>
    <dbReference type="NCBI Taxonomy" id="1552750"/>
    <lineage>
        <taxon>Bacteria</taxon>
        <taxon>Pseudomonadati</taxon>
        <taxon>Pseudomonadota</taxon>
        <taxon>Betaproteobacteria</taxon>
        <taxon>Rhodocyclales</taxon>
        <taxon>Zoogloeaceae</taxon>
        <taxon>Zoogloea</taxon>
    </lineage>
</organism>
<sequence length="206" mass="22920">MRLALLLAGLLTAASAVAEPPTLHWSVPLPAGHSWRIVDLREGNGIRHEDYIPRGQGTEDYRDRILVQRLQAQELNPETYLAHVSDGLRAHCTAFTTSGLVPSGRDGLPGATLTAYCGRFDDRPYGYIIAHKAIRDGNHLFVVEREWRLPPFAIDETGLVNLNFGNPAEDAAIKKEIHFAVRWLIERVQPGQPTQPEPAPPSRRKP</sequence>
<evidence type="ECO:0000313" key="3">
    <source>
        <dbReference type="Proteomes" id="UP000389128"/>
    </source>
</evidence>
<dbReference type="EMBL" id="SDKK01000032">
    <property type="protein sequence ID" value="TYC52448.1"/>
    <property type="molecule type" value="Genomic_DNA"/>
</dbReference>
<proteinExistence type="predicted"/>
<gene>
    <name evidence="2" type="ORF">ETQ85_22785</name>
</gene>
<protein>
    <recommendedName>
        <fullName evidence="4">DUF4136 domain-containing protein</fullName>
    </recommendedName>
</protein>
<dbReference type="Proteomes" id="UP000389128">
    <property type="component" value="Unassembled WGS sequence"/>
</dbReference>
<keyword evidence="1" id="KW-0732">Signal</keyword>
<comment type="caution">
    <text evidence="2">The sequence shown here is derived from an EMBL/GenBank/DDBJ whole genome shotgun (WGS) entry which is preliminary data.</text>
</comment>
<evidence type="ECO:0008006" key="4">
    <source>
        <dbReference type="Google" id="ProtNLM"/>
    </source>
</evidence>
<evidence type="ECO:0000313" key="2">
    <source>
        <dbReference type="EMBL" id="TYC52448.1"/>
    </source>
</evidence>
<dbReference type="AlphaFoldDB" id="A0A6C2CEW4"/>
<dbReference type="OrthoDB" id="9180477at2"/>
<name>A0A6C2CEW4_9RHOO</name>
<feature type="chain" id="PRO_5025403964" description="DUF4136 domain-containing protein" evidence="1">
    <location>
        <begin position="19"/>
        <end position="206"/>
    </location>
</feature>
<evidence type="ECO:0000256" key="1">
    <source>
        <dbReference type="SAM" id="SignalP"/>
    </source>
</evidence>